<feature type="non-terminal residue" evidence="14">
    <location>
        <position position="368"/>
    </location>
</feature>
<dbReference type="InterPro" id="IPR002016">
    <property type="entry name" value="Haem_peroxidase"/>
</dbReference>
<feature type="active site" description="Proton acceptor" evidence="8">
    <location>
        <position position="136"/>
    </location>
</feature>
<evidence type="ECO:0000256" key="9">
    <source>
        <dbReference type="PIRSR" id="PIRSR601621-2"/>
    </source>
</evidence>
<proteinExistence type="inferred from homology"/>
<gene>
    <name evidence="14" type="ORF">BU23DRAFT_489393</name>
</gene>
<evidence type="ECO:0000313" key="14">
    <source>
        <dbReference type="EMBL" id="KAF1965504.1"/>
    </source>
</evidence>
<keyword evidence="15" id="KW-1185">Reference proteome</keyword>
<dbReference type="SMR" id="A0A6A5ULD8"/>
<dbReference type="AlphaFoldDB" id="A0A6A5ULD8"/>
<comment type="similarity">
    <text evidence="1 12">Belongs to the peroxidase family. Ligninase subfamily.</text>
</comment>
<reference evidence="14" key="1">
    <citation type="journal article" date="2020" name="Stud. Mycol.">
        <title>101 Dothideomycetes genomes: a test case for predicting lifestyles and emergence of pathogens.</title>
        <authorList>
            <person name="Haridas S."/>
            <person name="Albert R."/>
            <person name="Binder M."/>
            <person name="Bloem J."/>
            <person name="Labutti K."/>
            <person name="Salamov A."/>
            <person name="Andreopoulos B."/>
            <person name="Baker S."/>
            <person name="Barry K."/>
            <person name="Bills G."/>
            <person name="Bluhm B."/>
            <person name="Cannon C."/>
            <person name="Castanera R."/>
            <person name="Culley D."/>
            <person name="Daum C."/>
            <person name="Ezra D."/>
            <person name="Gonzalez J."/>
            <person name="Henrissat B."/>
            <person name="Kuo A."/>
            <person name="Liang C."/>
            <person name="Lipzen A."/>
            <person name="Lutzoni F."/>
            <person name="Magnuson J."/>
            <person name="Mondo S."/>
            <person name="Nolan M."/>
            <person name="Ohm R."/>
            <person name="Pangilinan J."/>
            <person name="Park H.-J."/>
            <person name="Ramirez L."/>
            <person name="Alfaro M."/>
            <person name="Sun H."/>
            <person name="Tritt A."/>
            <person name="Yoshinaga Y."/>
            <person name="Zwiers L.-H."/>
            <person name="Turgeon B."/>
            <person name="Goodwin S."/>
            <person name="Spatafora J."/>
            <person name="Crous P."/>
            <person name="Grigoriev I."/>
        </authorList>
    </citation>
    <scope>NUCLEOTIDE SEQUENCE</scope>
    <source>
        <strain evidence="14">CBS 107.79</strain>
    </source>
</reference>
<dbReference type="FunFam" id="1.10.520.10:FF:000021">
    <property type="entry name" value="Peroxidase"/>
    <property type="match status" value="1"/>
</dbReference>
<keyword evidence="2 12" id="KW-0575">Peroxidase</keyword>
<dbReference type="PANTHER" id="PTHR31356">
    <property type="entry name" value="THYLAKOID LUMENAL 29 KDA PROTEIN, CHLOROPLASTIC-RELATED"/>
    <property type="match status" value="1"/>
</dbReference>
<sequence>MRALLAIVALCTTIASSYPHYSDPKFLSKLQRRQIVGGSSGSDGSNNPPLIGDLKTTIISQSAKDIVSIFLSDPPPFAQPQNLNVGTKPVSDVSQCSPTDTCCPWYFVSEYLTSQFVGPDGLCNDLARAAIRLGFHDAGTWSQSLAANGQDFGGADGSFVLFGEDSRPENNGLQDVTQFTIDTWDMFPVGMADLIQYMAVHAVVTCPLGPRVRAYVGRIDATQQSPQHLLPDVHADADSLIALFEDKTISPHDLAALLGAHSTSKQFFVDTAKSGMPQDTTPGIWDVSFYNETLQQGGPDGVFKFPSDVVVSQHPLVNDEWVMFTANQTHWNEDFARAYLRLSLLGVNNINQLTECTHTLPPKQDTIP</sequence>
<feature type="binding site" evidence="9">
    <location>
        <position position="158"/>
    </location>
    <ligand>
        <name>Ca(2+)</name>
        <dbReference type="ChEBI" id="CHEBI:29108"/>
        <label>1</label>
    </ligand>
</feature>
<evidence type="ECO:0000256" key="11">
    <source>
        <dbReference type="PIRSR" id="PIRSR601621-4"/>
    </source>
</evidence>
<dbReference type="GO" id="GO:0004601">
    <property type="term" value="F:peroxidase activity"/>
    <property type="evidence" value="ECO:0007669"/>
    <property type="project" value="UniProtKB-KW"/>
</dbReference>
<dbReference type="InterPro" id="IPR019794">
    <property type="entry name" value="Peroxidases_AS"/>
</dbReference>
<dbReference type="Pfam" id="PF00141">
    <property type="entry name" value="peroxidase"/>
    <property type="match status" value="1"/>
</dbReference>
<keyword evidence="7" id="KW-0325">Glycoprotein</keyword>
<feature type="disulfide bond" evidence="11">
    <location>
        <begin position="123"/>
        <end position="206"/>
    </location>
</feature>
<keyword evidence="5 12" id="KW-0560">Oxidoreductase</keyword>
<feature type="signal peptide" evidence="12">
    <location>
        <begin position="1"/>
        <end position="17"/>
    </location>
</feature>
<comment type="cofactor">
    <cofactor evidence="9 12">
        <name>Ca(2+)</name>
        <dbReference type="ChEBI" id="CHEBI:29108"/>
    </cofactor>
    <text evidence="9 12">Binds 2 calcium ions per subunit.</text>
</comment>
<feature type="disulfide bond" evidence="11">
    <location>
        <begin position="102"/>
        <end position="356"/>
    </location>
</feature>
<dbReference type="SUPFAM" id="SSF48113">
    <property type="entry name" value="Heme-dependent peroxidases"/>
    <property type="match status" value="1"/>
</dbReference>
<keyword evidence="12" id="KW-0732">Signal</keyword>
<evidence type="ECO:0000256" key="7">
    <source>
        <dbReference type="ARBA" id="ARBA00023180"/>
    </source>
</evidence>
<feature type="chain" id="PRO_5025706238" description="Peroxidase" evidence="12">
    <location>
        <begin position="18"/>
        <end position="368"/>
    </location>
</feature>
<feature type="binding site" evidence="9">
    <location>
        <position position="286"/>
    </location>
    <ligand>
        <name>Ca(2+)</name>
        <dbReference type="ChEBI" id="CHEBI:29108"/>
        <label>2</label>
    </ligand>
</feature>
<dbReference type="InterPro" id="IPR001621">
    <property type="entry name" value="Ligninase"/>
</dbReference>
<protein>
    <recommendedName>
        <fullName evidence="12">Peroxidase</fullName>
        <ecNumber evidence="12">1.11.1.-</ecNumber>
    </recommendedName>
</protein>
<feature type="site" description="Transition state stabilizer" evidence="10">
    <location>
        <position position="132"/>
    </location>
</feature>
<dbReference type="Gene3D" id="1.10.520.10">
    <property type="match status" value="1"/>
</dbReference>
<accession>A0A6A5ULD8</accession>
<dbReference type="PRINTS" id="PR00462">
    <property type="entry name" value="LIGNINASE"/>
</dbReference>
<keyword evidence="9 12" id="KW-0106">Calcium</keyword>
<organism evidence="14 15">
    <name type="scientific">Bimuria novae-zelandiae CBS 107.79</name>
    <dbReference type="NCBI Taxonomy" id="1447943"/>
    <lineage>
        <taxon>Eukaryota</taxon>
        <taxon>Fungi</taxon>
        <taxon>Dikarya</taxon>
        <taxon>Ascomycota</taxon>
        <taxon>Pezizomycotina</taxon>
        <taxon>Dothideomycetes</taxon>
        <taxon>Pleosporomycetidae</taxon>
        <taxon>Pleosporales</taxon>
        <taxon>Massarineae</taxon>
        <taxon>Didymosphaeriaceae</taxon>
        <taxon>Bimuria</taxon>
    </lineage>
</organism>
<keyword evidence="3 9" id="KW-0349">Heme</keyword>
<name>A0A6A5ULD8_9PLEO</name>
<dbReference type="EC" id="1.11.1.-" evidence="12"/>
<evidence type="ECO:0000256" key="5">
    <source>
        <dbReference type="ARBA" id="ARBA00023002"/>
    </source>
</evidence>
<dbReference type="OrthoDB" id="2113341at2759"/>
<evidence type="ECO:0000256" key="4">
    <source>
        <dbReference type="ARBA" id="ARBA00022723"/>
    </source>
</evidence>
<dbReference type="InterPro" id="IPR044831">
    <property type="entry name" value="Ccp1-like"/>
</dbReference>
<dbReference type="PANTHER" id="PTHR31356:SF66">
    <property type="entry name" value="CATALASE-PEROXIDASE"/>
    <property type="match status" value="1"/>
</dbReference>
<dbReference type="GO" id="GO:0000302">
    <property type="term" value="P:response to reactive oxygen species"/>
    <property type="evidence" value="ECO:0007669"/>
    <property type="project" value="TreeGrafter"/>
</dbReference>
<evidence type="ECO:0000256" key="2">
    <source>
        <dbReference type="ARBA" id="ARBA00022559"/>
    </source>
</evidence>
<feature type="binding site" evidence="9">
    <location>
        <position position="281"/>
    </location>
    <ligand>
        <name>Ca(2+)</name>
        <dbReference type="ChEBI" id="CHEBI:29108"/>
        <label>2</label>
    </ligand>
</feature>
<dbReference type="Gene3D" id="1.10.420.10">
    <property type="entry name" value="Peroxidase, domain 2"/>
    <property type="match status" value="1"/>
</dbReference>
<dbReference type="GO" id="GO:0020037">
    <property type="term" value="F:heme binding"/>
    <property type="evidence" value="ECO:0007669"/>
    <property type="project" value="UniProtKB-UniRule"/>
</dbReference>
<evidence type="ECO:0000259" key="13">
    <source>
        <dbReference type="PROSITE" id="PS50873"/>
    </source>
</evidence>
<dbReference type="InterPro" id="IPR010255">
    <property type="entry name" value="Haem_peroxidase_sf"/>
</dbReference>
<feature type="binding site" description="axial binding residue" evidence="9">
    <location>
        <position position="261"/>
    </location>
    <ligand>
        <name>heme b</name>
        <dbReference type="ChEBI" id="CHEBI:60344"/>
    </ligand>
    <ligandPart>
        <name>Fe</name>
        <dbReference type="ChEBI" id="CHEBI:18248"/>
    </ligandPart>
</feature>
<evidence type="ECO:0000256" key="8">
    <source>
        <dbReference type="PIRSR" id="PIRSR601621-1"/>
    </source>
</evidence>
<feature type="binding site" evidence="9">
    <location>
        <position position="279"/>
    </location>
    <ligand>
        <name>Ca(2+)</name>
        <dbReference type="ChEBI" id="CHEBI:29108"/>
        <label>2</label>
    </ligand>
</feature>
<evidence type="ECO:0000256" key="12">
    <source>
        <dbReference type="RuleBase" id="RU363051"/>
    </source>
</evidence>
<feature type="binding site" evidence="9">
    <location>
        <position position="156"/>
    </location>
    <ligand>
        <name>Ca(2+)</name>
        <dbReference type="ChEBI" id="CHEBI:29108"/>
        <label>1</label>
    </ligand>
</feature>
<keyword evidence="6 9" id="KW-0408">Iron</keyword>
<dbReference type="GO" id="GO:0034599">
    <property type="term" value="P:cellular response to oxidative stress"/>
    <property type="evidence" value="ECO:0007669"/>
    <property type="project" value="InterPro"/>
</dbReference>
<evidence type="ECO:0000256" key="6">
    <source>
        <dbReference type="ARBA" id="ARBA00023004"/>
    </source>
</evidence>
<evidence type="ECO:0000256" key="10">
    <source>
        <dbReference type="PIRSR" id="PIRSR601621-3"/>
    </source>
</evidence>
<feature type="domain" description="Plant heme peroxidase family profile" evidence="13">
    <location>
        <begin position="189"/>
        <end position="347"/>
    </location>
</feature>
<dbReference type="GO" id="GO:0046872">
    <property type="term" value="F:metal ion binding"/>
    <property type="evidence" value="ECO:0007669"/>
    <property type="project" value="UniProtKB-UniRule"/>
</dbReference>
<evidence type="ECO:0000256" key="3">
    <source>
        <dbReference type="ARBA" id="ARBA00022617"/>
    </source>
</evidence>
<feature type="binding site" evidence="9">
    <location>
        <position position="137"/>
    </location>
    <ligand>
        <name>Ca(2+)</name>
        <dbReference type="ChEBI" id="CHEBI:29108"/>
        <label>1</label>
    </ligand>
</feature>
<evidence type="ECO:0000256" key="1">
    <source>
        <dbReference type="ARBA" id="ARBA00006089"/>
    </source>
</evidence>
<evidence type="ECO:0000313" key="15">
    <source>
        <dbReference type="Proteomes" id="UP000800036"/>
    </source>
</evidence>
<dbReference type="GO" id="GO:0042744">
    <property type="term" value="P:hydrogen peroxide catabolic process"/>
    <property type="evidence" value="ECO:0007669"/>
    <property type="project" value="TreeGrafter"/>
</dbReference>
<dbReference type="PROSITE" id="PS50873">
    <property type="entry name" value="PEROXIDASE_4"/>
    <property type="match status" value="1"/>
</dbReference>
<dbReference type="PRINTS" id="PR00458">
    <property type="entry name" value="PEROXIDASE"/>
</dbReference>
<comment type="cofactor">
    <cofactor evidence="9">
        <name>heme b</name>
        <dbReference type="ChEBI" id="CHEBI:60344"/>
    </cofactor>
    <text evidence="9">Binds 1 heme b (iron(II)-protoporphyrin IX) group per subunit.</text>
</comment>
<keyword evidence="4 9" id="KW-0479">Metal-binding</keyword>
<dbReference type="PROSITE" id="PS00436">
    <property type="entry name" value="PEROXIDASE_2"/>
    <property type="match status" value="1"/>
</dbReference>
<feature type="binding site" evidence="9">
    <location>
        <position position="262"/>
    </location>
    <ligand>
        <name>Ca(2+)</name>
        <dbReference type="ChEBI" id="CHEBI:29108"/>
        <label>2</label>
    </ligand>
</feature>
<keyword evidence="11" id="KW-1015">Disulfide bond</keyword>
<dbReference type="Proteomes" id="UP000800036">
    <property type="component" value="Unassembled WGS sequence"/>
</dbReference>
<dbReference type="EMBL" id="ML976761">
    <property type="protein sequence ID" value="KAF1965504.1"/>
    <property type="molecule type" value="Genomic_DNA"/>
</dbReference>